<evidence type="ECO:0000256" key="2">
    <source>
        <dbReference type="ARBA" id="ARBA00022475"/>
    </source>
</evidence>
<dbReference type="Proteomes" id="UP001501237">
    <property type="component" value="Unassembled WGS sequence"/>
</dbReference>
<feature type="transmembrane region" description="Helical" evidence="6">
    <location>
        <begin position="6"/>
        <end position="29"/>
    </location>
</feature>
<evidence type="ECO:0000256" key="4">
    <source>
        <dbReference type="ARBA" id="ARBA00022989"/>
    </source>
</evidence>
<keyword evidence="2" id="KW-1003">Cell membrane</keyword>
<keyword evidence="5 6" id="KW-0472">Membrane</keyword>
<dbReference type="RefSeq" id="WP_344833521.1">
    <property type="nucleotide sequence ID" value="NZ_BAAAUV010000015.1"/>
</dbReference>
<evidence type="ECO:0000256" key="3">
    <source>
        <dbReference type="ARBA" id="ARBA00022692"/>
    </source>
</evidence>
<organism evidence="7 8">
    <name type="scientific">Actinocorallia longicatena</name>
    <dbReference type="NCBI Taxonomy" id="111803"/>
    <lineage>
        <taxon>Bacteria</taxon>
        <taxon>Bacillati</taxon>
        <taxon>Actinomycetota</taxon>
        <taxon>Actinomycetes</taxon>
        <taxon>Streptosporangiales</taxon>
        <taxon>Thermomonosporaceae</taxon>
        <taxon>Actinocorallia</taxon>
    </lineage>
</organism>
<comment type="subcellular location">
    <subcellularLocation>
        <location evidence="1">Cell membrane</location>
        <topology evidence="1">Multi-pass membrane protein</topology>
    </subcellularLocation>
</comment>
<dbReference type="InterPro" id="IPR001123">
    <property type="entry name" value="LeuE-type"/>
</dbReference>
<protein>
    <submittedName>
        <fullName evidence="7">LysE family translocator</fullName>
    </submittedName>
</protein>
<feature type="transmembrane region" description="Helical" evidence="6">
    <location>
        <begin position="72"/>
        <end position="92"/>
    </location>
</feature>
<evidence type="ECO:0000256" key="6">
    <source>
        <dbReference type="SAM" id="Phobius"/>
    </source>
</evidence>
<evidence type="ECO:0000256" key="5">
    <source>
        <dbReference type="ARBA" id="ARBA00023136"/>
    </source>
</evidence>
<keyword evidence="3 6" id="KW-0812">Transmembrane</keyword>
<gene>
    <name evidence="7" type="ORF">GCM10010468_53840</name>
</gene>
<keyword evidence="8" id="KW-1185">Reference proteome</keyword>
<accession>A0ABP6QJ70</accession>
<evidence type="ECO:0000313" key="8">
    <source>
        <dbReference type="Proteomes" id="UP001501237"/>
    </source>
</evidence>
<reference evidence="8" key="1">
    <citation type="journal article" date="2019" name="Int. J. Syst. Evol. Microbiol.">
        <title>The Global Catalogue of Microorganisms (GCM) 10K type strain sequencing project: providing services to taxonomists for standard genome sequencing and annotation.</title>
        <authorList>
            <consortium name="The Broad Institute Genomics Platform"/>
            <consortium name="The Broad Institute Genome Sequencing Center for Infectious Disease"/>
            <person name="Wu L."/>
            <person name="Ma J."/>
        </authorList>
    </citation>
    <scope>NUCLEOTIDE SEQUENCE [LARGE SCALE GENOMIC DNA]</scope>
    <source>
        <strain evidence="8">JCM 9377</strain>
    </source>
</reference>
<evidence type="ECO:0000256" key="1">
    <source>
        <dbReference type="ARBA" id="ARBA00004651"/>
    </source>
</evidence>
<proteinExistence type="predicted"/>
<name>A0ABP6QJ70_9ACTN</name>
<comment type="caution">
    <text evidence="7">The sequence shown here is derived from an EMBL/GenBank/DDBJ whole genome shotgun (WGS) entry which is preliminary data.</text>
</comment>
<feature type="transmembrane region" description="Helical" evidence="6">
    <location>
        <begin position="113"/>
        <end position="132"/>
    </location>
</feature>
<dbReference type="EMBL" id="BAAAUV010000015">
    <property type="protein sequence ID" value="GAA3225886.1"/>
    <property type="molecule type" value="Genomic_DNA"/>
</dbReference>
<keyword evidence="4 6" id="KW-1133">Transmembrane helix</keyword>
<feature type="transmembrane region" description="Helical" evidence="6">
    <location>
        <begin position="41"/>
        <end position="66"/>
    </location>
</feature>
<dbReference type="PANTHER" id="PTHR30086">
    <property type="entry name" value="ARGININE EXPORTER PROTEIN ARGO"/>
    <property type="match status" value="1"/>
</dbReference>
<evidence type="ECO:0000313" key="7">
    <source>
        <dbReference type="EMBL" id="GAA3225886.1"/>
    </source>
</evidence>
<feature type="transmembrane region" description="Helical" evidence="6">
    <location>
        <begin position="152"/>
        <end position="176"/>
    </location>
</feature>
<dbReference type="PANTHER" id="PTHR30086:SF20">
    <property type="entry name" value="ARGININE EXPORTER PROTEIN ARGO-RELATED"/>
    <property type="match status" value="1"/>
</dbReference>
<sequence>MVELGQVLGITAVALGMVLSPGPNMIYLVSRSISQGRRAGLISLGGVACGFLVYVVAVTAGIVAVFTLVPALYVALKIGGALYLGWLAWQALKPGGRSAFAPRELDHDSVRKLFGMGFLTSVLNPKIAIIYMSLLPQFVIPSHGHVAVQSLLLGLCQVIVGVTFNGLFVLTAGSISGFLKARPVWMRVQRYVTGTILGIFAVRMAVEPK</sequence>
<dbReference type="Pfam" id="PF01810">
    <property type="entry name" value="LysE"/>
    <property type="match status" value="1"/>
</dbReference>
<dbReference type="PIRSF" id="PIRSF006324">
    <property type="entry name" value="LeuE"/>
    <property type="match status" value="1"/>
</dbReference>